<dbReference type="AlphaFoldDB" id="A0A9N8X5Q9"/>
<dbReference type="RefSeq" id="WP_228883707.1">
    <property type="nucleotide sequence ID" value="NZ_CAJQZC010000016.1"/>
</dbReference>
<dbReference type="EMBL" id="CAJQZC010000016">
    <property type="protein sequence ID" value="CAG4925788.1"/>
    <property type="molecule type" value="Genomic_DNA"/>
</dbReference>
<dbReference type="CDD" id="cd03012">
    <property type="entry name" value="TlpA_like_DipZ_like"/>
    <property type="match status" value="1"/>
</dbReference>
<dbReference type="GO" id="GO:0016209">
    <property type="term" value="F:antioxidant activity"/>
    <property type="evidence" value="ECO:0007669"/>
    <property type="project" value="InterPro"/>
</dbReference>
<accession>A0A9N8X5Q9</accession>
<dbReference type="InterPro" id="IPR000866">
    <property type="entry name" value="AhpC/TSA"/>
</dbReference>
<protein>
    <submittedName>
        <fullName evidence="3">Protein DipZ</fullName>
    </submittedName>
</protein>
<feature type="domain" description="Thioredoxin" evidence="2">
    <location>
        <begin position="35"/>
        <end position="180"/>
    </location>
</feature>
<dbReference type="Proteomes" id="UP000789704">
    <property type="component" value="Unassembled WGS sequence"/>
</dbReference>
<dbReference type="Gene3D" id="3.40.30.10">
    <property type="entry name" value="Glutaredoxin"/>
    <property type="match status" value="1"/>
</dbReference>
<keyword evidence="4" id="KW-1185">Reference proteome</keyword>
<comment type="caution">
    <text evidence="3">The sequence shown here is derived from an EMBL/GenBank/DDBJ whole genome shotgun (WGS) entry which is preliminary data.</text>
</comment>
<dbReference type="InterPro" id="IPR013766">
    <property type="entry name" value="Thioredoxin_domain"/>
</dbReference>
<dbReference type="InterPro" id="IPR036249">
    <property type="entry name" value="Thioredoxin-like_sf"/>
</dbReference>
<evidence type="ECO:0000259" key="2">
    <source>
        <dbReference type="PROSITE" id="PS51352"/>
    </source>
</evidence>
<dbReference type="InterPro" id="IPR050553">
    <property type="entry name" value="Thioredoxin_ResA/DsbE_sf"/>
</dbReference>
<evidence type="ECO:0000313" key="4">
    <source>
        <dbReference type="Proteomes" id="UP000789704"/>
    </source>
</evidence>
<name>A0A9N8X5Q9_9BURK</name>
<feature type="signal peptide" evidence="1">
    <location>
        <begin position="1"/>
        <end position="25"/>
    </location>
</feature>
<evidence type="ECO:0000256" key="1">
    <source>
        <dbReference type="SAM" id="SignalP"/>
    </source>
</evidence>
<dbReference type="SUPFAM" id="SSF52833">
    <property type="entry name" value="Thioredoxin-like"/>
    <property type="match status" value="1"/>
</dbReference>
<gene>
    <name evidence="3" type="primary">dipZ_1</name>
    <name evidence="3" type="ORF">LMG31841_05522</name>
</gene>
<sequence>MLNRLKTVAAAAAVAAIVAAGVMSAQSGAASALPVSTSSAAPEFAGIENWLNSKPLTMQQLRGKVVLVDFWTYSCINCINTLPHVEDWYTKYKDQGLVVVGVHTPEYPYERKTEKVSAAIQKYGLHYPVAQDNSYATWNAYGNQYWPAAYLIDKQGRIVYSHFGEGDYAKTEAAIREQLARSEQ</sequence>
<proteinExistence type="predicted"/>
<keyword evidence="1" id="KW-0732">Signal</keyword>
<dbReference type="Pfam" id="PF00578">
    <property type="entry name" value="AhpC-TSA"/>
    <property type="match status" value="1"/>
</dbReference>
<feature type="chain" id="PRO_5040434538" evidence="1">
    <location>
        <begin position="26"/>
        <end position="184"/>
    </location>
</feature>
<evidence type="ECO:0000313" key="3">
    <source>
        <dbReference type="EMBL" id="CAG4925788.1"/>
    </source>
</evidence>
<organism evidence="3 4">
    <name type="scientific">Paraburkholderia saeva</name>
    <dbReference type="NCBI Taxonomy" id="2777537"/>
    <lineage>
        <taxon>Bacteria</taxon>
        <taxon>Pseudomonadati</taxon>
        <taxon>Pseudomonadota</taxon>
        <taxon>Betaproteobacteria</taxon>
        <taxon>Burkholderiales</taxon>
        <taxon>Burkholderiaceae</taxon>
        <taxon>Paraburkholderia</taxon>
    </lineage>
</organism>
<dbReference type="PROSITE" id="PS51352">
    <property type="entry name" value="THIOREDOXIN_2"/>
    <property type="match status" value="1"/>
</dbReference>
<dbReference type="PANTHER" id="PTHR42852:SF13">
    <property type="entry name" value="PROTEIN DIPZ"/>
    <property type="match status" value="1"/>
</dbReference>
<dbReference type="GO" id="GO:0016491">
    <property type="term" value="F:oxidoreductase activity"/>
    <property type="evidence" value="ECO:0007669"/>
    <property type="project" value="InterPro"/>
</dbReference>
<dbReference type="PANTHER" id="PTHR42852">
    <property type="entry name" value="THIOL:DISULFIDE INTERCHANGE PROTEIN DSBE"/>
    <property type="match status" value="1"/>
</dbReference>
<reference evidence="3" key="1">
    <citation type="submission" date="2021-04" db="EMBL/GenBank/DDBJ databases">
        <authorList>
            <person name="Vanwijnsberghe S."/>
        </authorList>
    </citation>
    <scope>NUCLEOTIDE SEQUENCE</scope>
    <source>
        <strain evidence="3">LMG 31841</strain>
    </source>
</reference>